<dbReference type="AlphaFoldDB" id="A0A6G7YQB2"/>
<sequence length="87" mass="9854">MTRRVKDFVDIKDHASLDDLIGRLVALRNSLPEDANAELRLRGDDVFGRKLSISYLRELTAEEAACEERYAHLNAVPGNEEGWRDVA</sequence>
<dbReference type="KEGG" id="spii:G7077_08495"/>
<organism evidence="1 2">
    <name type="scientific">Sphingomonas piscis</name>
    <dbReference type="NCBI Taxonomy" id="2714943"/>
    <lineage>
        <taxon>Bacteria</taxon>
        <taxon>Pseudomonadati</taxon>
        <taxon>Pseudomonadota</taxon>
        <taxon>Alphaproteobacteria</taxon>
        <taxon>Sphingomonadales</taxon>
        <taxon>Sphingomonadaceae</taxon>
        <taxon>Sphingomonas</taxon>
    </lineage>
</organism>
<accession>A0A6G7YQB2</accession>
<evidence type="ECO:0000313" key="1">
    <source>
        <dbReference type="EMBL" id="QIK78930.1"/>
    </source>
</evidence>
<dbReference type="EMBL" id="CP049869">
    <property type="protein sequence ID" value="QIK78930.1"/>
    <property type="molecule type" value="Genomic_DNA"/>
</dbReference>
<evidence type="ECO:0000313" key="2">
    <source>
        <dbReference type="Proteomes" id="UP000503222"/>
    </source>
</evidence>
<protein>
    <submittedName>
        <fullName evidence="1">Uncharacterized protein</fullName>
    </submittedName>
</protein>
<proteinExistence type="predicted"/>
<dbReference type="Proteomes" id="UP000503222">
    <property type="component" value="Chromosome"/>
</dbReference>
<keyword evidence="2" id="KW-1185">Reference proteome</keyword>
<dbReference type="RefSeq" id="WP_166411321.1">
    <property type="nucleotide sequence ID" value="NZ_CP049869.1"/>
</dbReference>
<name>A0A6G7YQB2_9SPHN</name>
<gene>
    <name evidence="1" type="ORF">G7077_08495</name>
</gene>
<reference evidence="1 2" key="1">
    <citation type="submission" date="2020-03" db="EMBL/GenBank/DDBJ databases">
        <title>Sphingomonas sp. nov., isolated from fish.</title>
        <authorList>
            <person name="Hyun D.-W."/>
            <person name="Bae J.-W."/>
        </authorList>
    </citation>
    <scope>NUCLEOTIDE SEQUENCE [LARGE SCALE GENOMIC DNA]</scope>
    <source>
        <strain evidence="1 2">HDW15B</strain>
    </source>
</reference>